<comment type="similarity">
    <text evidence="1 7">Belongs to the class-D beta-lactamase family.</text>
</comment>
<keyword evidence="5 7" id="KW-0046">Antibiotic resistance</keyword>
<evidence type="ECO:0000256" key="6">
    <source>
        <dbReference type="PIRSR" id="PIRSR602137-50"/>
    </source>
</evidence>
<dbReference type="AlphaFoldDB" id="A0A5M6ZK66"/>
<dbReference type="InterPro" id="IPR001460">
    <property type="entry name" value="PCN-bd_Tpept"/>
</dbReference>
<proteinExistence type="inferred from homology"/>
<evidence type="ECO:0000256" key="8">
    <source>
        <dbReference type="SAM" id="SignalP"/>
    </source>
</evidence>
<evidence type="ECO:0000256" key="4">
    <source>
        <dbReference type="ARBA" id="ARBA00022801"/>
    </source>
</evidence>
<feature type="active site" description="Acyl-ester intermediate" evidence="6">
    <location>
        <position position="66"/>
    </location>
</feature>
<sequence>MRRLRTAVLTGVLMAVLLAWPAKAQELDSLLDEAGVTGAIVVIRASDGRAWTGGGERVDARFIPASTFKIPNSLILLQSGVVSGPDAALAWDGTERPFASWNQDQTFAQAFQRSTVWAYQAWTLELDRGAMQAALEALDYGNGDAGGAPDRFWLDGPLEISAREQAGFLSRLHARALPFEAGVMETVIDLMALRRGEGWVLRGKTGWRFGGEPDTGWFAGWLELEGEAWLFALNIDMPDPPAQLALRARLAEAALQEVSGWTPD</sequence>
<dbReference type="GO" id="GO:0008658">
    <property type="term" value="F:penicillin binding"/>
    <property type="evidence" value="ECO:0007669"/>
    <property type="project" value="InterPro"/>
</dbReference>
<dbReference type="InterPro" id="IPR002137">
    <property type="entry name" value="Beta-lactam_class-D_AS"/>
</dbReference>
<dbReference type="GO" id="GO:0046677">
    <property type="term" value="P:response to antibiotic"/>
    <property type="evidence" value="ECO:0007669"/>
    <property type="project" value="UniProtKB-UniRule"/>
</dbReference>
<accession>A0A5M6ZK66</accession>
<comment type="catalytic activity">
    <reaction evidence="7">
        <text>a beta-lactam + H2O = a substituted beta-amino acid</text>
        <dbReference type="Rhea" id="RHEA:20401"/>
        <dbReference type="ChEBI" id="CHEBI:15377"/>
        <dbReference type="ChEBI" id="CHEBI:35627"/>
        <dbReference type="ChEBI" id="CHEBI:140347"/>
        <dbReference type="EC" id="3.5.2.6"/>
    </reaction>
</comment>
<keyword evidence="3 8" id="KW-0732">Signal</keyword>
<evidence type="ECO:0000256" key="7">
    <source>
        <dbReference type="RuleBase" id="RU361140"/>
    </source>
</evidence>
<keyword evidence="11" id="KW-1185">Reference proteome</keyword>
<dbReference type="EMBL" id="VWOJ01000001">
    <property type="protein sequence ID" value="KAA5805216.1"/>
    <property type="molecule type" value="Genomic_DNA"/>
</dbReference>
<dbReference type="RefSeq" id="WP_150022247.1">
    <property type="nucleotide sequence ID" value="NZ_VWOJ01000001.1"/>
</dbReference>
<feature type="signal peptide" evidence="8">
    <location>
        <begin position="1"/>
        <end position="24"/>
    </location>
</feature>
<evidence type="ECO:0000259" key="9">
    <source>
        <dbReference type="Pfam" id="PF00905"/>
    </source>
</evidence>
<evidence type="ECO:0000313" key="11">
    <source>
        <dbReference type="Proteomes" id="UP000325122"/>
    </source>
</evidence>
<evidence type="ECO:0000256" key="2">
    <source>
        <dbReference type="ARBA" id="ARBA00012865"/>
    </source>
</evidence>
<evidence type="ECO:0000313" key="10">
    <source>
        <dbReference type="EMBL" id="KAA5805216.1"/>
    </source>
</evidence>
<evidence type="ECO:0000256" key="3">
    <source>
        <dbReference type="ARBA" id="ARBA00022729"/>
    </source>
</evidence>
<dbReference type="InterPro" id="IPR012338">
    <property type="entry name" value="Beta-lactam/transpept-like"/>
</dbReference>
<gene>
    <name evidence="10" type="ORF">F1654_04325</name>
</gene>
<dbReference type="GO" id="GO:0008800">
    <property type="term" value="F:beta-lactamase activity"/>
    <property type="evidence" value="ECO:0007669"/>
    <property type="project" value="UniProtKB-UniRule"/>
</dbReference>
<dbReference type="PROSITE" id="PS00337">
    <property type="entry name" value="BETA_LACTAMASE_D"/>
    <property type="match status" value="1"/>
</dbReference>
<evidence type="ECO:0000256" key="1">
    <source>
        <dbReference type="ARBA" id="ARBA00007898"/>
    </source>
</evidence>
<feature type="modified residue" description="N6-carboxylysine" evidence="6">
    <location>
        <position position="69"/>
    </location>
</feature>
<dbReference type="SUPFAM" id="SSF56601">
    <property type="entry name" value="beta-lactamase/transpeptidase-like"/>
    <property type="match status" value="1"/>
</dbReference>
<dbReference type="Proteomes" id="UP000325122">
    <property type="component" value="Unassembled WGS sequence"/>
</dbReference>
<comment type="caution">
    <text evidence="10">The sequence shown here is derived from an EMBL/GenBank/DDBJ whole genome shotgun (WGS) entry which is preliminary data.</text>
</comment>
<keyword evidence="4 7" id="KW-0378">Hydrolase</keyword>
<protein>
    <recommendedName>
        <fullName evidence="2 7">Beta-lactamase</fullName>
        <ecNumber evidence="2 7">3.5.2.6</ecNumber>
    </recommendedName>
</protein>
<dbReference type="Pfam" id="PF00905">
    <property type="entry name" value="Transpeptidase"/>
    <property type="match status" value="1"/>
</dbReference>
<evidence type="ECO:0000256" key="5">
    <source>
        <dbReference type="ARBA" id="ARBA00023251"/>
    </source>
</evidence>
<reference evidence="10 11" key="1">
    <citation type="submission" date="2019-09" db="EMBL/GenBank/DDBJ databases">
        <authorList>
            <person name="Kevbrin V."/>
            <person name="Grouzdev D.S."/>
        </authorList>
    </citation>
    <scope>NUCLEOTIDE SEQUENCE [LARGE SCALE GENOMIC DNA]</scope>
    <source>
        <strain evidence="10 11">G-192</strain>
    </source>
</reference>
<name>A0A5M6ZK66_9PROT</name>
<dbReference type="EC" id="3.5.2.6" evidence="2 7"/>
<organism evidence="10 11">
    <name type="scientific">Alkalicaulis satelles</name>
    <dbReference type="NCBI Taxonomy" id="2609175"/>
    <lineage>
        <taxon>Bacteria</taxon>
        <taxon>Pseudomonadati</taxon>
        <taxon>Pseudomonadota</taxon>
        <taxon>Alphaproteobacteria</taxon>
        <taxon>Maricaulales</taxon>
        <taxon>Maricaulaceae</taxon>
        <taxon>Alkalicaulis</taxon>
    </lineage>
</organism>
<dbReference type="Gene3D" id="3.40.710.10">
    <property type="entry name" value="DD-peptidase/beta-lactamase superfamily"/>
    <property type="match status" value="1"/>
</dbReference>
<feature type="chain" id="PRO_5024274100" description="Beta-lactamase" evidence="8">
    <location>
        <begin position="25"/>
        <end position="264"/>
    </location>
</feature>
<dbReference type="GO" id="GO:0017001">
    <property type="term" value="P:antibiotic catabolic process"/>
    <property type="evidence" value="ECO:0007669"/>
    <property type="project" value="InterPro"/>
</dbReference>
<feature type="domain" description="Penicillin-binding protein transpeptidase" evidence="9">
    <location>
        <begin position="58"/>
        <end position="254"/>
    </location>
</feature>